<dbReference type="RefSeq" id="WP_041768447.1">
    <property type="nucleotide sequence ID" value="NZ_LNZG01000001.1"/>
</dbReference>
<accession>A0A1E2SN69</accession>
<keyword evidence="1" id="KW-0472">Membrane</keyword>
<gene>
    <name evidence="2" type="ORF">ATY41_00450</name>
</gene>
<dbReference type="OrthoDB" id="3742900at2"/>
<dbReference type="EMBL" id="LNZG01000001">
    <property type="protein sequence ID" value="ODA91210.1"/>
    <property type="molecule type" value="Genomic_DNA"/>
</dbReference>
<keyword evidence="1" id="KW-0812">Transmembrane</keyword>
<feature type="transmembrane region" description="Helical" evidence="1">
    <location>
        <begin position="114"/>
        <end position="133"/>
    </location>
</feature>
<evidence type="ECO:0000313" key="3">
    <source>
        <dbReference type="Proteomes" id="UP000094426"/>
    </source>
</evidence>
<feature type="transmembrane region" description="Helical" evidence="1">
    <location>
        <begin position="420"/>
        <end position="440"/>
    </location>
</feature>
<feature type="transmembrane region" description="Helical" evidence="1">
    <location>
        <begin position="346"/>
        <end position="367"/>
    </location>
</feature>
<evidence type="ECO:0008006" key="4">
    <source>
        <dbReference type="Google" id="ProtNLM"/>
    </source>
</evidence>
<evidence type="ECO:0000313" key="2">
    <source>
        <dbReference type="EMBL" id="ODA91210.1"/>
    </source>
</evidence>
<reference evidence="2 3" key="1">
    <citation type="submission" date="2015-11" db="EMBL/GenBank/DDBJ databases">
        <authorList>
            <person name="Zhang Y."/>
            <person name="Guo Z."/>
        </authorList>
    </citation>
    <scope>NUCLEOTIDE SEQUENCE [LARGE SCALE GENOMIC DNA]</scope>
    <source>
        <strain evidence="3">gdw1</strain>
    </source>
</reference>
<dbReference type="Pfam" id="PF19877">
    <property type="entry name" value="DUF6350"/>
    <property type="match status" value="1"/>
</dbReference>
<feature type="transmembrane region" description="Helical" evidence="1">
    <location>
        <begin position="153"/>
        <end position="170"/>
    </location>
</feature>
<dbReference type="InterPro" id="IPR045931">
    <property type="entry name" value="DUF6350"/>
</dbReference>
<keyword evidence="1" id="KW-1133">Transmembrane helix</keyword>
<feature type="transmembrane region" description="Helical" evidence="1">
    <location>
        <begin position="379"/>
        <end position="400"/>
    </location>
</feature>
<dbReference type="AlphaFoldDB" id="A0A1E2SN69"/>
<feature type="transmembrane region" description="Helical" evidence="1">
    <location>
        <begin position="280"/>
        <end position="298"/>
    </location>
</feature>
<evidence type="ECO:0000256" key="1">
    <source>
        <dbReference type="SAM" id="Phobius"/>
    </source>
</evidence>
<proteinExistence type="predicted"/>
<dbReference type="Proteomes" id="UP000094426">
    <property type="component" value="Unassembled WGS sequence"/>
</dbReference>
<feature type="transmembrane region" description="Helical" evidence="1">
    <location>
        <begin position="305"/>
        <end position="326"/>
    </location>
</feature>
<sequence length="446" mass="44252">MNRTTVALLAALEAVVVAAVGLGICVVPFTILWAAQYHLGSEFLVVWRAAVDVWLTGHGVNLTVTLDTQTVATLGLPGAATPFQVTIALLGFAALTAGLGVRTGMRAAETPFRFTGAVSALTAFLTVSVLVTLTAGSAPVQPSVWQGTLLPPFVYGVGIAAGFAFAAGYTPRAADAASADAASADAPGGATTGAPAPEPLAAEARDGASASPVALLTALSARVGVRAIALSVPAPVRTAAVGALRAGTAAAAIVIGLASLILTLLIFGNYGAIISLYEQLQTGVAGGIALTVGQLALLPNLVIWLASWLIGPGFAIGTGSSVSPIGTDLGPLPGLPLFGVIPAHGYSFGLVGVVVPLLAGFLAGALLRGTRRVDTDGAFTLFLIALGIGIVSGVELGLLAWGSSGALGPGRLHEVGPNPWLVGALAAAEVAVAAVIGLLAGGRRRR</sequence>
<feature type="transmembrane region" description="Helical" evidence="1">
    <location>
        <begin position="7"/>
        <end position="35"/>
    </location>
</feature>
<feature type="transmembrane region" description="Helical" evidence="1">
    <location>
        <begin position="246"/>
        <end position="268"/>
    </location>
</feature>
<feature type="transmembrane region" description="Helical" evidence="1">
    <location>
        <begin position="83"/>
        <end position="102"/>
    </location>
</feature>
<organism evidence="2 3">
    <name type="scientific">Leifsonia xyli subsp. xyli</name>
    <dbReference type="NCBI Taxonomy" id="59736"/>
    <lineage>
        <taxon>Bacteria</taxon>
        <taxon>Bacillati</taxon>
        <taxon>Actinomycetota</taxon>
        <taxon>Actinomycetes</taxon>
        <taxon>Micrococcales</taxon>
        <taxon>Microbacteriaceae</taxon>
        <taxon>Leifsonia</taxon>
    </lineage>
</organism>
<name>A0A1E2SN69_LEIXY</name>
<comment type="caution">
    <text evidence="2">The sequence shown here is derived from an EMBL/GenBank/DDBJ whole genome shotgun (WGS) entry which is preliminary data.</text>
</comment>
<protein>
    <recommendedName>
        <fullName evidence="4">Integral membrane protein</fullName>
    </recommendedName>
</protein>